<dbReference type="Pfam" id="PF08240">
    <property type="entry name" value="ADH_N"/>
    <property type="match status" value="1"/>
</dbReference>
<keyword evidence="4 7" id="KW-0560">Oxidoreductase</keyword>
<evidence type="ECO:0000313" key="7">
    <source>
        <dbReference type="EMBL" id="CAA9315959.1"/>
    </source>
</evidence>
<dbReference type="InterPro" id="IPR002328">
    <property type="entry name" value="ADH_Zn_CS"/>
</dbReference>
<gene>
    <name evidence="7" type="ORF">AVDCRST_MAG46-498</name>
</gene>
<dbReference type="SUPFAM" id="SSF50129">
    <property type="entry name" value="GroES-like"/>
    <property type="match status" value="1"/>
</dbReference>
<dbReference type="InterPro" id="IPR013154">
    <property type="entry name" value="ADH-like_N"/>
</dbReference>
<dbReference type="Pfam" id="PF00107">
    <property type="entry name" value="ADH_zinc_N"/>
    <property type="match status" value="1"/>
</dbReference>
<dbReference type="AlphaFoldDB" id="A0A6J4KUV4"/>
<dbReference type="GO" id="GO:0008270">
    <property type="term" value="F:zinc ion binding"/>
    <property type="evidence" value="ECO:0007669"/>
    <property type="project" value="InterPro"/>
</dbReference>
<dbReference type="InterPro" id="IPR036291">
    <property type="entry name" value="NAD(P)-bd_dom_sf"/>
</dbReference>
<evidence type="ECO:0000256" key="5">
    <source>
        <dbReference type="RuleBase" id="RU361277"/>
    </source>
</evidence>
<evidence type="ECO:0000256" key="2">
    <source>
        <dbReference type="ARBA" id="ARBA00022723"/>
    </source>
</evidence>
<dbReference type="InterPro" id="IPR020843">
    <property type="entry name" value="ER"/>
</dbReference>
<organism evidence="7">
    <name type="scientific">uncultured Nocardioidaceae bacterium</name>
    <dbReference type="NCBI Taxonomy" id="253824"/>
    <lineage>
        <taxon>Bacteria</taxon>
        <taxon>Bacillati</taxon>
        <taxon>Actinomycetota</taxon>
        <taxon>Actinomycetes</taxon>
        <taxon>Propionibacteriales</taxon>
        <taxon>Nocardioidaceae</taxon>
        <taxon>environmental samples</taxon>
    </lineage>
</organism>
<dbReference type="InterPro" id="IPR050129">
    <property type="entry name" value="Zn_alcohol_dh"/>
</dbReference>
<dbReference type="CDD" id="cd08260">
    <property type="entry name" value="Zn_ADH6"/>
    <property type="match status" value="1"/>
</dbReference>
<keyword evidence="3 5" id="KW-0862">Zinc</keyword>
<proteinExistence type="inferred from homology"/>
<keyword evidence="2 5" id="KW-0479">Metal-binding</keyword>
<feature type="domain" description="Enoyl reductase (ER)" evidence="6">
    <location>
        <begin position="10"/>
        <end position="342"/>
    </location>
</feature>
<dbReference type="PROSITE" id="PS00059">
    <property type="entry name" value="ADH_ZINC"/>
    <property type="match status" value="1"/>
</dbReference>
<evidence type="ECO:0000256" key="1">
    <source>
        <dbReference type="ARBA" id="ARBA00001947"/>
    </source>
</evidence>
<dbReference type="PANTHER" id="PTHR43401:SF5">
    <property type="entry name" value="ALCOHOL DEHYDROGENASE-RELATED"/>
    <property type="match status" value="1"/>
</dbReference>
<dbReference type="SUPFAM" id="SSF51735">
    <property type="entry name" value="NAD(P)-binding Rossmann-fold domains"/>
    <property type="match status" value="1"/>
</dbReference>
<dbReference type="EC" id="1.1.1.1" evidence="7"/>
<reference evidence="7" key="1">
    <citation type="submission" date="2020-02" db="EMBL/GenBank/DDBJ databases">
        <authorList>
            <person name="Meier V. D."/>
        </authorList>
    </citation>
    <scope>NUCLEOTIDE SEQUENCE</scope>
    <source>
        <strain evidence="7">AVDCRST_MAG46</strain>
    </source>
</reference>
<dbReference type="InterPro" id="IPR013149">
    <property type="entry name" value="ADH-like_C"/>
</dbReference>
<accession>A0A6J4KUV4</accession>
<dbReference type="SMART" id="SM00829">
    <property type="entry name" value="PKS_ER"/>
    <property type="match status" value="1"/>
</dbReference>
<dbReference type="Gene3D" id="3.90.180.10">
    <property type="entry name" value="Medium-chain alcohol dehydrogenases, catalytic domain"/>
    <property type="match status" value="1"/>
</dbReference>
<dbReference type="GO" id="GO:0004022">
    <property type="term" value="F:alcohol dehydrogenase (NAD+) activity"/>
    <property type="evidence" value="ECO:0007669"/>
    <property type="project" value="UniProtKB-EC"/>
</dbReference>
<comment type="cofactor">
    <cofactor evidence="1 5">
        <name>Zn(2+)</name>
        <dbReference type="ChEBI" id="CHEBI:29105"/>
    </cofactor>
</comment>
<dbReference type="EMBL" id="CADCUD010000039">
    <property type="protein sequence ID" value="CAA9315959.1"/>
    <property type="molecule type" value="Genomic_DNA"/>
</dbReference>
<dbReference type="InterPro" id="IPR011032">
    <property type="entry name" value="GroES-like_sf"/>
</dbReference>
<evidence type="ECO:0000256" key="3">
    <source>
        <dbReference type="ARBA" id="ARBA00022833"/>
    </source>
</evidence>
<evidence type="ECO:0000259" key="6">
    <source>
        <dbReference type="SMART" id="SM00829"/>
    </source>
</evidence>
<sequence>MRAVVYEQIGVLPVIRELPEPACAPDGVVVRVSATGVCRSDWHAWVGHDPVPLPHVPGHELAGVVERVGSRVTRWEAGARVTVPFVCACGRCSACLEGEHQVCLDQTQPGFTSHGSFADLVALDHADVNLVALPDGVDDVSAAALGCRFATAYRALLHVARVASGEWVSIHGSGGVGLSAVMIARAKGARVIAVDVSPAALEWAARMGAEHLVDAREGDVPAHVRELSRGGAHVSIDALGSRGTLTDAIAGLRPRGRHVQVGLLLGADALPPVDMGLVVSRELQLFGSHGMAAHAYPQMLAEIANGAIQPGQLVARVIGLEEAPAALAGMDAAGRGPGTVVVVP</sequence>
<protein>
    <submittedName>
        <fullName evidence="7">Alcohol dehydrogenase</fullName>
        <ecNumber evidence="7">1.1.1.1</ecNumber>
    </submittedName>
</protein>
<comment type="similarity">
    <text evidence="5">Belongs to the zinc-containing alcohol dehydrogenase family.</text>
</comment>
<name>A0A6J4KUV4_9ACTN</name>
<evidence type="ECO:0000256" key="4">
    <source>
        <dbReference type="ARBA" id="ARBA00023002"/>
    </source>
</evidence>
<dbReference type="PANTHER" id="PTHR43401">
    <property type="entry name" value="L-THREONINE 3-DEHYDROGENASE"/>
    <property type="match status" value="1"/>
</dbReference>